<proteinExistence type="inferred from homology"/>
<reference evidence="2 3" key="1">
    <citation type="submission" date="2023-11" db="EMBL/GenBank/DDBJ databases">
        <title>Dfirmibasis_genome.</title>
        <authorList>
            <person name="Edelbroek B."/>
            <person name="Kjellin J."/>
            <person name="Jerlstrom-Hultqvist J."/>
            <person name="Soderbom F."/>
        </authorList>
    </citation>
    <scope>NUCLEOTIDE SEQUENCE [LARGE SCALE GENOMIC DNA]</scope>
    <source>
        <strain evidence="2 3">TNS-C-14</strain>
    </source>
</reference>
<evidence type="ECO:0000313" key="2">
    <source>
        <dbReference type="EMBL" id="KAK5581283.1"/>
    </source>
</evidence>
<dbReference type="InterPro" id="IPR029063">
    <property type="entry name" value="SAM-dependent_MTases_sf"/>
</dbReference>
<dbReference type="AlphaFoldDB" id="A0AAN7UGH0"/>
<comment type="caution">
    <text evidence="2">The sequence shown here is derived from an EMBL/GenBank/DDBJ whole genome shotgun (WGS) entry which is preliminary data.</text>
</comment>
<dbReference type="InterPro" id="IPR007536">
    <property type="entry name" value="16SrRNA_methylTrfase_J"/>
</dbReference>
<dbReference type="Pfam" id="PF04445">
    <property type="entry name" value="SAM_MT"/>
    <property type="match status" value="1"/>
</dbReference>
<dbReference type="Gene3D" id="3.40.50.150">
    <property type="entry name" value="Vaccinia Virus protein VP39"/>
    <property type="match status" value="1"/>
</dbReference>
<dbReference type="SUPFAM" id="SSF53335">
    <property type="entry name" value="S-adenosyl-L-methionine-dependent methyltransferases"/>
    <property type="match status" value="1"/>
</dbReference>
<name>A0AAN7UGH0_9MYCE</name>
<evidence type="ECO:0000256" key="1">
    <source>
        <dbReference type="SAM" id="MobiDB-lite"/>
    </source>
</evidence>
<feature type="region of interest" description="Disordered" evidence="1">
    <location>
        <begin position="128"/>
        <end position="148"/>
    </location>
</feature>
<dbReference type="PANTHER" id="PTHR36112:SF1">
    <property type="entry name" value="RIBOSOMAL RNA SMALL SUBUNIT METHYLTRANSFERASE J"/>
    <property type="match status" value="1"/>
</dbReference>
<dbReference type="HAMAP" id="MF_01523">
    <property type="entry name" value="16SrRNA_methyltr_J"/>
    <property type="match status" value="1"/>
</dbReference>
<protein>
    <submittedName>
        <fullName evidence="2">Uncharacterized protein</fullName>
    </submittedName>
</protein>
<evidence type="ECO:0000313" key="3">
    <source>
        <dbReference type="Proteomes" id="UP001344447"/>
    </source>
</evidence>
<dbReference type="EMBL" id="JAVFKY010000002">
    <property type="protein sequence ID" value="KAK5581283.1"/>
    <property type="molecule type" value="Genomic_DNA"/>
</dbReference>
<dbReference type="Proteomes" id="UP001344447">
    <property type="component" value="Unassembled WGS sequence"/>
</dbReference>
<dbReference type="PANTHER" id="PTHR36112">
    <property type="entry name" value="RIBOSOMAL RNA SMALL SUBUNIT METHYLTRANSFERASE J"/>
    <property type="match status" value="1"/>
</dbReference>
<accession>A0AAN7UGH0</accession>
<gene>
    <name evidence="2" type="ORF">RB653_001314</name>
</gene>
<dbReference type="GO" id="GO:0008990">
    <property type="term" value="F:rRNA (guanine-N2-)-methyltransferase activity"/>
    <property type="evidence" value="ECO:0007669"/>
    <property type="project" value="InterPro"/>
</dbReference>
<organism evidence="2 3">
    <name type="scientific">Dictyostelium firmibasis</name>
    <dbReference type="NCBI Taxonomy" id="79012"/>
    <lineage>
        <taxon>Eukaryota</taxon>
        <taxon>Amoebozoa</taxon>
        <taxon>Evosea</taxon>
        <taxon>Eumycetozoa</taxon>
        <taxon>Dictyostelia</taxon>
        <taxon>Dictyosteliales</taxon>
        <taxon>Dictyosteliaceae</taxon>
        <taxon>Dictyostelium</taxon>
    </lineage>
</organism>
<sequence>MIRKLLPQIINKQQNLIKPINNNNNNSTIRLFCTSINDNNIIEDDREIGRKILLARNKKNKNSQINIKKFLSGNDIELKEIIEANNGRNNMKSRASNFNEVIIKGQQEQQEQQEEQTPFSTNKFIKRVNDNNNNNNKSGTISFKTKEDKKEEEKEKILEFTGRKEIAHGIFINPDLSNSDKRITIVTGSENKDFEAKELAKELNLDYLPLQQVLKLPNELFGYQSVLFVQPKGVTLHDFEPTFSKSKNNHVRKMMNEILLDYTEGTVAHRTAFGKNKKSPIIRSICRSNGVFPDTILDVTGGLGKDAWIMASFGSKVTIIERNPVLVYLIERALSKALLNPDTSDIASRITLIHKDSIEYLVENFKNSSIENRPQVIFMDPMYQPKKTEKSLSKKDIRAVRKLVGGDRDSTTLFALSRRFATNRVVWKRPRGVLTFNPDIEYKSTDTCFYVYLTNKSNN</sequence>
<keyword evidence="3" id="KW-1185">Reference proteome</keyword>